<reference evidence="1" key="1">
    <citation type="submission" date="2014-09" db="EMBL/GenBank/DDBJ databases">
        <authorList>
            <person name="Magalhaes I.L.F."/>
            <person name="Oliveira U."/>
            <person name="Santos F.R."/>
            <person name="Vidigal T.H.D.A."/>
            <person name="Brescovit A.D."/>
            <person name="Santos A.J."/>
        </authorList>
    </citation>
    <scope>NUCLEOTIDE SEQUENCE</scope>
    <source>
        <tissue evidence="1">Shoot tissue taken approximately 20 cm above the soil surface</tissue>
    </source>
</reference>
<evidence type="ECO:0000313" key="1">
    <source>
        <dbReference type="EMBL" id="JAE35749.1"/>
    </source>
</evidence>
<dbReference type="AlphaFoldDB" id="A0A0A9HIU6"/>
<accession>A0A0A9HIU6</accession>
<organism evidence="1">
    <name type="scientific">Arundo donax</name>
    <name type="common">Giant reed</name>
    <name type="synonym">Donax arundinaceus</name>
    <dbReference type="NCBI Taxonomy" id="35708"/>
    <lineage>
        <taxon>Eukaryota</taxon>
        <taxon>Viridiplantae</taxon>
        <taxon>Streptophyta</taxon>
        <taxon>Embryophyta</taxon>
        <taxon>Tracheophyta</taxon>
        <taxon>Spermatophyta</taxon>
        <taxon>Magnoliopsida</taxon>
        <taxon>Liliopsida</taxon>
        <taxon>Poales</taxon>
        <taxon>Poaceae</taxon>
        <taxon>PACMAD clade</taxon>
        <taxon>Arundinoideae</taxon>
        <taxon>Arundineae</taxon>
        <taxon>Arundo</taxon>
    </lineage>
</organism>
<name>A0A0A9HIU6_ARUDO</name>
<dbReference type="EMBL" id="GBRH01162147">
    <property type="protein sequence ID" value="JAE35749.1"/>
    <property type="molecule type" value="Transcribed_RNA"/>
</dbReference>
<protein>
    <submittedName>
        <fullName evidence="1">Uncharacterized protein</fullName>
    </submittedName>
</protein>
<sequence length="48" mass="5498">MKSPEDTTRIKSISTAVKNRNYSVRRLKGSRWYALQKSRQLTTATVGI</sequence>
<proteinExistence type="predicted"/>
<reference evidence="1" key="2">
    <citation type="journal article" date="2015" name="Data Brief">
        <title>Shoot transcriptome of the giant reed, Arundo donax.</title>
        <authorList>
            <person name="Barrero R.A."/>
            <person name="Guerrero F.D."/>
            <person name="Moolhuijzen P."/>
            <person name="Goolsby J.A."/>
            <person name="Tidwell J."/>
            <person name="Bellgard S.E."/>
            <person name="Bellgard M.I."/>
        </authorList>
    </citation>
    <scope>NUCLEOTIDE SEQUENCE</scope>
    <source>
        <tissue evidence="1">Shoot tissue taken approximately 20 cm above the soil surface</tissue>
    </source>
</reference>